<keyword evidence="3" id="KW-1185">Reference proteome</keyword>
<dbReference type="PANTHER" id="PTHR40943:SF1">
    <property type="entry name" value="CYTOPLASMIC PROTEIN"/>
    <property type="match status" value="1"/>
</dbReference>
<gene>
    <name evidence="2" type="ORF">GCM10011390_31690</name>
</gene>
<evidence type="ECO:0000259" key="1">
    <source>
        <dbReference type="Pfam" id="PF05899"/>
    </source>
</evidence>
<dbReference type="EMBL" id="BMIQ01000005">
    <property type="protein sequence ID" value="GGE10329.1"/>
    <property type="molecule type" value="Genomic_DNA"/>
</dbReference>
<dbReference type="Gene3D" id="2.60.120.10">
    <property type="entry name" value="Jelly Rolls"/>
    <property type="match status" value="2"/>
</dbReference>
<dbReference type="Pfam" id="PF05899">
    <property type="entry name" value="Cupin_3"/>
    <property type="match status" value="2"/>
</dbReference>
<reference evidence="2" key="1">
    <citation type="journal article" date="2014" name="Int. J. Syst. Evol. Microbiol.">
        <title>Complete genome sequence of Corynebacterium casei LMG S-19264T (=DSM 44701T), isolated from a smear-ripened cheese.</title>
        <authorList>
            <consortium name="US DOE Joint Genome Institute (JGI-PGF)"/>
            <person name="Walter F."/>
            <person name="Albersmeier A."/>
            <person name="Kalinowski J."/>
            <person name="Ruckert C."/>
        </authorList>
    </citation>
    <scope>NUCLEOTIDE SEQUENCE</scope>
    <source>
        <strain evidence="2">CGMCC 1.15367</strain>
    </source>
</reference>
<evidence type="ECO:0000313" key="3">
    <source>
        <dbReference type="Proteomes" id="UP000644699"/>
    </source>
</evidence>
<dbReference type="InterPro" id="IPR011051">
    <property type="entry name" value="RmlC_Cupin_sf"/>
</dbReference>
<organism evidence="2 3">
    <name type="scientific">Aureimonas endophytica</name>
    <dbReference type="NCBI Taxonomy" id="2027858"/>
    <lineage>
        <taxon>Bacteria</taxon>
        <taxon>Pseudomonadati</taxon>
        <taxon>Pseudomonadota</taxon>
        <taxon>Alphaproteobacteria</taxon>
        <taxon>Hyphomicrobiales</taxon>
        <taxon>Aurantimonadaceae</taxon>
        <taxon>Aureimonas</taxon>
    </lineage>
</organism>
<dbReference type="RefSeq" id="WP_188910180.1">
    <property type="nucleotide sequence ID" value="NZ_BMIQ01000005.1"/>
</dbReference>
<dbReference type="PANTHER" id="PTHR40943">
    <property type="entry name" value="CYTOPLASMIC PROTEIN-RELATED"/>
    <property type="match status" value="1"/>
</dbReference>
<protein>
    <recommendedName>
        <fullName evidence="1">(S)-ureidoglycine aminohydrolase cupin domain-containing protein</fullName>
    </recommendedName>
</protein>
<accession>A0A917E6T8</accession>
<dbReference type="Proteomes" id="UP000644699">
    <property type="component" value="Unassembled WGS sequence"/>
</dbReference>
<dbReference type="InterPro" id="IPR014710">
    <property type="entry name" value="RmlC-like_jellyroll"/>
</dbReference>
<feature type="domain" description="(S)-ureidoglycine aminohydrolase cupin" evidence="1">
    <location>
        <begin position="71"/>
        <end position="114"/>
    </location>
</feature>
<name>A0A917E6T8_9HYPH</name>
<dbReference type="InterPro" id="IPR008579">
    <property type="entry name" value="UGlyAH_Cupin_dom"/>
</dbReference>
<comment type="caution">
    <text evidence="2">The sequence shown here is derived from an EMBL/GenBank/DDBJ whole genome shotgun (WGS) entry which is preliminary data.</text>
</comment>
<dbReference type="SUPFAM" id="SSF51182">
    <property type="entry name" value="RmlC-like cupins"/>
    <property type="match status" value="1"/>
</dbReference>
<proteinExistence type="predicted"/>
<dbReference type="CDD" id="cd02227">
    <property type="entry name" value="cupin_TM1112-like"/>
    <property type="match status" value="1"/>
</dbReference>
<evidence type="ECO:0000313" key="2">
    <source>
        <dbReference type="EMBL" id="GGE10329.1"/>
    </source>
</evidence>
<feature type="domain" description="(S)-ureidoglycine aminohydrolase cupin" evidence="1">
    <location>
        <begin position="169"/>
        <end position="242"/>
    </location>
</feature>
<dbReference type="AlphaFoldDB" id="A0A917E6T8"/>
<sequence length="248" mass="25973">MSALPRAVALRTFHDLSAFAADPEAGTAALEGAGAGGAWTFSRRFLPLAPGPVTVAALSLAVDGGHVEALPADEFVLVLSGAIAVTRPDGAERRFAAGESFVLAKGLSFAWRVDGAARLVVMTYAAPGASGAALVPIDLEAELAPSGAPLAELLVGETPSCRNHTDYRSADGEFVCGVWDSTPYHRRPMLYRHVELMHLLAGSVTFVDEAGREASFATGDTFLVEAGATCSWESREHVAKVYAIHRPA</sequence>
<reference evidence="2" key="2">
    <citation type="submission" date="2020-09" db="EMBL/GenBank/DDBJ databases">
        <authorList>
            <person name="Sun Q."/>
            <person name="Zhou Y."/>
        </authorList>
    </citation>
    <scope>NUCLEOTIDE SEQUENCE</scope>
    <source>
        <strain evidence="2">CGMCC 1.15367</strain>
    </source>
</reference>